<keyword evidence="1" id="KW-0479">Metal-binding</keyword>
<dbReference type="PANTHER" id="PTHR30538:SF1">
    <property type="entry name" value="L-LYSINE 2,3-AMINOMUTASE"/>
    <property type="match status" value="1"/>
</dbReference>
<dbReference type="InterPro" id="IPR013785">
    <property type="entry name" value="Aldolase_TIM"/>
</dbReference>
<dbReference type="PANTHER" id="PTHR30538">
    <property type="entry name" value="LYSINE 2,3-AMINOMUTASE-RELATED"/>
    <property type="match status" value="1"/>
</dbReference>
<dbReference type="AlphaFoldDB" id="A0A5S9MDW4"/>
<dbReference type="EMBL" id="AP021906">
    <property type="protein sequence ID" value="BBP90139.1"/>
    <property type="molecule type" value="Genomic_DNA"/>
</dbReference>
<keyword evidence="1" id="KW-0408">Iron</keyword>
<protein>
    <submittedName>
        <fullName evidence="2">Uncharacterized protein</fullName>
    </submittedName>
</protein>
<dbReference type="SUPFAM" id="SSF102114">
    <property type="entry name" value="Radical SAM enzymes"/>
    <property type="match status" value="1"/>
</dbReference>
<dbReference type="Gene3D" id="3.20.20.70">
    <property type="entry name" value="Aldolase class I"/>
    <property type="match status" value="1"/>
</dbReference>
<evidence type="ECO:0000256" key="1">
    <source>
        <dbReference type="ARBA" id="ARBA00022485"/>
    </source>
</evidence>
<name>A0A5S9MDW4_BACIA</name>
<dbReference type="InterPro" id="IPR058240">
    <property type="entry name" value="rSAM_sf"/>
</dbReference>
<organism evidence="2 3">
    <name type="scientific">Bacillus safensis</name>
    <dbReference type="NCBI Taxonomy" id="561879"/>
    <lineage>
        <taxon>Bacteria</taxon>
        <taxon>Bacillati</taxon>
        <taxon>Bacillota</taxon>
        <taxon>Bacilli</taxon>
        <taxon>Bacillales</taxon>
        <taxon>Bacillaceae</taxon>
        <taxon>Bacillus</taxon>
    </lineage>
</organism>
<keyword evidence="1" id="KW-0004">4Fe-4S</keyword>
<dbReference type="InterPro" id="IPR003739">
    <property type="entry name" value="Lys_aminomutase/Glu_NH3_mut"/>
</dbReference>
<reference evidence="2 3" key="1">
    <citation type="submission" date="2019-12" db="EMBL/GenBank/DDBJ databases">
        <title>Full genome sequence of a Bacillus safensis strain isolated from commercially available natto in Indonesia.</title>
        <authorList>
            <person name="Yoshida M."/>
            <person name="Uomi M."/>
            <person name="Waturangi D."/>
            <person name="Ekaputri J.J."/>
            <person name="Setiamarga D.H.E."/>
        </authorList>
    </citation>
    <scope>NUCLEOTIDE SEQUENCE [LARGE SCALE GENOMIC DNA]</scope>
    <source>
        <strain evidence="2 3">IDN1</strain>
    </source>
</reference>
<keyword evidence="1" id="KW-0411">Iron-sulfur</keyword>
<dbReference type="GO" id="GO:0051539">
    <property type="term" value="F:4 iron, 4 sulfur cluster binding"/>
    <property type="evidence" value="ECO:0007669"/>
    <property type="project" value="UniProtKB-KW"/>
</dbReference>
<accession>A0A5S9MDW4</accession>
<evidence type="ECO:0000313" key="3">
    <source>
        <dbReference type="Proteomes" id="UP000464658"/>
    </source>
</evidence>
<proteinExistence type="predicted"/>
<dbReference type="Proteomes" id="UP000464658">
    <property type="component" value="Chromosome"/>
</dbReference>
<evidence type="ECO:0000313" key="2">
    <source>
        <dbReference type="EMBL" id="BBP90139.1"/>
    </source>
</evidence>
<gene>
    <name evidence="2" type="ORF">BsIDN1_37570</name>
</gene>
<sequence>MGVPKKQLDAAIGYIRETPEVRDVLISGGDGLLINDQVLEYILKNLRDIPHVEIIRIGTRAPVVFFRSVLQMSCARF</sequence>